<evidence type="ECO:0000256" key="1">
    <source>
        <dbReference type="SAM" id="MobiDB-lite"/>
    </source>
</evidence>
<reference evidence="3" key="1">
    <citation type="submission" date="2023-08" db="EMBL/GenBank/DDBJ databases">
        <authorList>
            <person name="Audoor S."/>
            <person name="Bilcke G."/>
        </authorList>
    </citation>
    <scope>NUCLEOTIDE SEQUENCE</scope>
</reference>
<dbReference type="InterPro" id="IPR049227">
    <property type="entry name" value="DUF6824"/>
</dbReference>
<feature type="domain" description="DUF6824" evidence="2">
    <location>
        <begin position="94"/>
        <end position="175"/>
    </location>
</feature>
<evidence type="ECO:0000313" key="4">
    <source>
        <dbReference type="Proteomes" id="UP001295423"/>
    </source>
</evidence>
<evidence type="ECO:0000259" key="2">
    <source>
        <dbReference type="Pfam" id="PF20710"/>
    </source>
</evidence>
<feature type="region of interest" description="Disordered" evidence="1">
    <location>
        <begin position="38"/>
        <end position="80"/>
    </location>
</feature>
<keyword evidence="4" id="KW-1185">Reference proteome</keyword>
<feature type="region of interest" description="Disordered" evidence="1">
    <location>
        <begin position="177"/>
        <end position="207"/>
    </location>
</feature>
<dbReference type="AlphaFoldDB" id="A0AAD2CPS8"/>
<organism evidence="3 4">
    <name type="scientific">Cylindrotheca closterium</name>
    <dbReference type="NCBI Taxonomy" id="2856"/>
    <lineage>
        <taxon>Eukaryota</taxon>
        <taxon>Sar</taxon>
        <taxon>Stramenopiles</taxon>
        <taxon>Ochrophyta</taxon>
        <taxon>Bacillariophyta</taxon>
        <taxon>Bacillariophyceae</taxon>
        <taxon>Bacillariophycidae</taxon>
        <taxon>Bacillariales</taxon>
        <taxon>Bacillariaceae</taxon>
        <taxon>Cylindrotheca</taxon>
    </lineage>
</organism>
<accession>A0AAD2CPS8</accession>
<name>A0AAD2CPS8_9STRA</name>
<proteinExistence type="predicted"/>
<gene>
    <name evidence="3" type="ORF">CYCCA115_LOCUS7757</name>
</gene>
<comment type="caution">
    <text evidence="3">The sequence shown here is derived from an EMBL/GenBank/DDBJ whole genome shotgun (WGS) entry which is preliminary data.</text>
</comment>
<evidence type="ECO:0000313" key="3">
    <source>
        <dbReference type="EMBL" id="CAJ1942058.1"/>
    </source>
</evidence>
<dbReference type="Pfam" id="PF20710">
    <property type="entry name" value="DUF6824"/>
    <property type="match status" value="1"/>
</dbReference>
<protein>
    <recommendedName>
        <fullName evidence="2">DUF6824 domain-containing protein</fullName>
    </recommendedName>
</protein>
<feature type="compositionally biased region" description="Polar residues" evidence="1">
    <location>
        <begin position="63"/>
        <end position="80"/>
    </location>
</feature>
<dbReference type="EMBL" id="CAKOGP040001112">
    <property type="protein sequence ID" value="CAJ1942058.1"/>
    <property type="molecule type" value="Genomic_DNA"/>
</dbReference>
<dbReference type="Proteomes" id="UP001295423">
    <property type="component" value="Unassembled WGS sequence"/>
</dbReference>
<sequence length="338" mass="37028">MQHAFPHYFCGGLQQYNSRQRGYFAGISSNFKVMKPSFKSEKQTSANKPSSSKPDSIDDDPSGNSEVRQQNDTSDTSNYHPNAAAVIVPDDNCIVFGRGKGANNRPANKRMRVIIDSYKDQYVAAERGEKCRVVRKLHDELVERGMRFLKQVEGGTTWVEVDTNAAILKVGHALRSAKQDKQQQKSVRPRQPSVSNNSQSVQEAQVAPHCEPVQVSATALIEANVLAQTSLTNTPPLPVGPSLMLDSVLGGLGASRFAAAGTSYPSLSLENSRLMEMEMNRLLSVSQLSMGVAAAPYVDLSGLSTSQLLLLVERQRSLRQMMLNDTSIWPRHFPGAPP</sequence>
<feature type="compositionally biased region" description="Low complexity" evidence="1">
    <location>
        <begin position="193"/>
        <end position="202"/>
    </location>
</feature>